<evidence type="ECO:0000313" key="1">
    <source>
        <dbReference type="EMBL" id="CAE8663815.1"/>
    </source>
</evidence>
<feature type="non-terminal residue" evidence="1">
    <location>
        <position position="1"/>
    </location>
</feature>
<feature type="non-terminal residue" evidence="1">
    <location>
        <position position="324"/>
    </location>
</feature>
<gene>
    <name evidence="1" type="ORF">PGLA2088_LOCUS15385</name>
</gene>
<proteinExistence type="predicted"/>
<evidence type="ECO:0000313" key="2">
    <source>
        <dbReference type="Proteomes" id="UP000626109"/>
    </source>
</evidence>
<sequence>MCAGVETDCNNAASCTRVVFGPCGGVASPEFYFQAEVQGFALIKADDSAYLTNMQELKGSPIANNNYRAIDSDLTAGDATYARITAGQYVGDDPSVSGGYIGMASYLLKKGTISINQNDFLVPDGPLKSTTTSKKACIAELDTTTSTCGAALTYKTGDFKFSLFGFTTGSSFALPSGVTYLGIRTKLTKKNFPADVEVTFNGKAKTLAGSTAIGTSDVTSVELTGTNRSLTMNFPQKYNVGDITDVGEASTPTATKDVKIKVAAVDGDADSIYVDYLFDATDLQTAKKYFVYDPTVTEVAATATPPPGTTTSEAALARPALLAL</sequence>
<dbReference type="EMBL" id="CAJNNW010019010">
    <property type="protein sequence ID" value="CAE8663815.1"/>
    <property type="molecule type" value="Genomic_DNA"/>
</dbReference>
<accession>A0A813J2R8</accession>
<dbReference type="AlphaFoldDB" id="A0A813J2R8"/>
<reference evidence="1" key="1">
    <citation type="submission" date="2021-02" db="EMBL/GenBank/DDBJ databases">
        <authorList>
            <person name="Dougan E. K."/>
            <person name="Rhodes N."/>
            <person name="Thang M."/>
            <person name="Chan C."/>
        </authorList>
    </citation>
    <scope>NUCLEOTIDE SEQUENCE</scope>
</reference>
<dbReference type="Proteomes" id="UP000626109">
    <property type="component" value="Unassembled WGS sequence"/>
</dbReference>
<name>A0A813J2R8_POLGL</name>
<comment type="caution">
    <text evidence="1">The sequence shown here is derived from an EMBL/GenBank/DDBJ whole genome shotgun (WGS) entry which is preliminary data.</text>
</comment>
<protein>
    <submittedName>
        <fullName evidence="1">Uncharacterized protein</fullName>
    </submittedName>
</protein>
<organism evidence="1 2">
    <name type="scientific">Polarella glacialis</name>
    <name type="common">Dinoflagellate</name>
    <dbReference type="NCBI Taxonomy" id="89957"/>
    <lineage>
        <taxon>Eukaryota</taxon>
        <taxon>Sar</taxon>
        <taxon>Alveolata</taxon>
        <taxon>Dinophyceae</taxon>
        <taxon>Suessiales</taxon>
        <taxon>Suessiaceae</taxon>
        <taxon>Polarella</taxon>
    </lineage>
</organism>